<dbReference type="CDD" id="cd00657">
    <property type="entry name" value="Ferritin_like"/>
    <property type="match status" value="1"/>
</dbReference>
<feature type="domain" description="DUF2383" evidence="1">
    <location>
        <begin position="17"/>
        <end position="114"/>
    </location>
</feature>
<dbReference type="Pfam" id="PF09537">
    <property type="entry name" value="DUF2383"/>
    <property type="match status" value="1"/>
</dbReference>
<dbReference type="InterPro" id="IPR009078">
    <property type="entry name" value="Ferritin-like_SF"/>
</dbReference>
<reference evidence="2 3" key="1">
    <citation type="submission" date="2018-08" db="EMBL/GenBank/DDBJ databases">
        <title>Fulvimarina sp. 85, whole genome shotgun sequence.</title>
        <authorList>
            <person name="Tuo L."/>
        </authorList>
    </citation>
    <scope>NUCLEOTIDE SEQUENCE [LARGE SCALE GENOMIC DNA]</scope>
    <source>
        <strain evidence="2 3">85</strain>
    </source>
</reference>
<dbReference type="EMBL" id="QURL01000006">
    <property type="protein sequence ID" value="RFC62512.1"/>
    <property type="molecule type" value="Genomic_DNA"/>
</dbReference>
<evidence type="ECO:0000313" key="3">
    <source>
        <dbReference type="Proteomes" id="UP000264310"/>
    </source>
</evidence>
<evidence type="ECO:0000313" key="2">
    <source>
        <dbReference type="EMBL" id="RFC62512.1"/>
    </source>
</evidence>
<gene>
    <name evidence="2" type="ORF">DYI37_14715</name>
</gene>
<protein>
    <submittedName>
        <fullName evidence="2">Ferritin-like domain-containing protein</fullName>
    </submittedName>
</protein>
<organism evidence="2 3">
    <name type="scientific">Fulvimarina endophytica</name>
    <dbReference type="NCBI Taxonomy" id="2293836"/>
    <lineage>
        <taxon>Bacteria</taxon>
        <taxon>Pseudomonadati</taxon>
        <taxon>Pseudomonadota</taxon>
        <taxon>Alphaproteobacteria</taxon>
        <taxon>Hyphomicrobiales</taxon>
        <taxon>Aurantimonadaceae</taxon>
        <taxon>Fulvimarina</taxon>
    </lineage>
</organism>
<comment type="caution">
    <text evidence="2">The sequence shown here is derived from an EMBL/GenBank/DDBJ whole genome shotgun (WGS) entry which is preliminary data.</text>
</comment>
<dbReference type="OrthoDB" id="7166292at2"/>
<proteinExistence type="predicted"/>
<sequence>MATLVGREGDLEGLVTDLIRLERDALAAYDSTIGKLSDAALKTQVSEFREDHKQHLDMLDFMARDLSIDPPQEGDAKEWLTTGKIALAGLVGDGAILKAMKTNEDDTVKAYERANEHRDADQRSREFFAKALADEKRHRDWMTRTADAL</sequence>
<evidence type="ECO:0000259" key="1">
    <source>
        <dbReference type="Pfam" id="PF09537"/>
    </source>
</evidence>
<dbReference type="InterPro" id="IPR012347">
    <property type="entry name" value="Ferritin-like"/>
</dbReference>
<dbReference type="RefSeq" id="WP_116684033.1">
    <property type="nucleotide sequence ID" value="NZ_QURL01000006.1"/>
</dbReference>
<name>A0A371WZX4_9HYPH</name>
<keyword evidence="3" id="KW-1185">Reference proteome</keyword>
<dbReference type="SUPFAM" id="SSF47240">
    <property type="entry name" value="Ferritin-like"/>
    <property type="match status" value="1"/>
</dbReference>
<dbReference type="AlphaFoldDB" id="A0A371WZX4"/>
<dbReference type="Gene3D" id="1.20.1260.10">
    <property type="match status" value="1"/>
</dbReference>
<dbReference type="InterPro" id="IPR019052">
    <property type="entry name" value="DUF2383"/>
</dbReference>
<dbReference type="Proteomes" id="UP000264310">
    <property type="component" value="Unassembled WGS sequence"/>
</dbReference>
<accession>A0A371WZX4</accession>